<evidence type="ECO:0000313" key="11">
    <source>
        <dbReference type="Proteomes" id="UP000240357"/>
    </source>
</evidence>
<evidence type="ECO:0000313" key="10">
    <source>
        <dbReference type="EMBL" id="PSR54005.1"/>
    </source>
</evidence>
<evidence type="ECO:0000256" key="1">
    <source>
        <dbReference type="ARBA" id="ARBA00011738"/>
    </source>
</evidence>
<evidence type="ECO:0000256" key="3">
    <source>
        <dbReference type="ARBA" id="ARBA00017677"/>
    </source>
</evidence>
<evidence type="ECO:0000256" key="4">
    <source>
        <dbReference type="ARBA" id="ARBA00022679"/>
    </source>
</evidence>
<dbReference type="PROSITE" id="PS51186">
    <property type="entry name" value="GNAT"/>
    <property type="match status" value="1"/>
</dbReference>
<dbReference type="InterPro" id="IPR000182">
    <property type="entry name" value="GNAT_dom"/>
</dbReference>
<dbReference type="EC" id="2.3.1.82" evidence="2"/>
<evidence type="ECO:0000256" key="6">
    <source>
        <dbReference type="ARBA" id="ARBA00023315"/>
    </source>
</evidence>
<dbReference type="SUPFAM" id="SSF55729">
    <property type="entry name" value="Acyl-CoA N-acyltransferases (Nat)"/>
    <property type="match status" value="1"/>
</dbReference>
<gene>
    <name evidence="10" type="ORF">AHMF7605_10975</name>
</gene>
<comment type="caution">
    <text evidence="10">The sequence shown here is derived from an EMBL/GenBank/DDBJ whole genome shotgun (WGS) entry which is preliminary data.</text>
</comment>
<sequence length="152" mass="17478">MSTEPEEPIITAQTEHLEELLTMALDLWPDQNYEDLKTVLLKILSSDRFKVFLFRWAEEFVGFIYLGIRTDYVEGSESSPTGYVEGIYVKPAFRRKGISRKLLQVGEDWVKENNCTQIGSDTSLDNTVSYHFHSSVGFKESSRVIAFIKDLK</sequence>
<proteinExistence type="predicted"/>
<reference evidence="10 11" key="1">
    <citation type="submission" date="2018-03" db="EMBL/GenBank/DDBJ databases">
        <title>Adhaeribacter sp. HMF7605 Genome sequencing and assembly.</title>
        <authorList>
            <person name="Kang H."/>
            <person name="Kang J."/>
            <person name="Cha I."/>
            <person name="Kim H."/>
            <person name="Joh K."/>
        </authorList>
    </citation>
    <scope>NUCLEOTIDE SEQUENCE [LARGE SCALE GENOMIC DNA]</scope>
    <source>
        <strain evidence="10 11">HMF7605</strain>
    </source>
</reference>
<comment type="subunit">
    <text evidence="1">Homodimer.</text>
</comment>
<dbReference type="AlphaFoldDB" id="A0A2T2YER2"/>
<keyword evidence="11" id="KW-1185">Reference proteome</keyword>
<feature type="domain" description="N-acetyltransferase" evidence="9">
    <location>
        <begin position="7"/>
        <end position="152"/>
    </location>
</feature>
<dbReference type="Gene3D" id="3.40.630.30">
    <property type="match status" value="1"/>
</dbReference>
<dbReference type="Proteomes" id="UP000240357">
    <property type="component" value="Unassembled WGS sequence"/>
</dbReference>
<dbReference type="RefSeq" id="WP_106929231.1">
    <property type="nucleotide sequence ID" value="NZ_PYFT01000001.1"/>
</dbReference>
<dbReference type="PIRSF" id="PIRSF000452">
    <property type="entry name" value="6-N-acetyltransf"/>
    <property type="match status" value="1"/>
</dbReference>
<dbReference type="InterPro" id="IPR024170">
    <property type="entry name" value="Aminoglycoside_N6-AcTrfrase"/>
</dbReference>
<organism evidence="10 11">
    <name type="scientific">Adhaeribacter arboris</name>
    <dbReference type="NCBI Taxonomy" id="2072846"/>
    <lineage>
        <taxon>Bacteria</taxon>
        <taxon>Pseudomonadati</taxon>
        <taxon>Bacteroidota</taxon>
        <taxon>Cytophagia</taxon>
        <taxon>Cytophagales</taxon>
        <taxon>Hymenobacteraceae</taxon>
        <taxon>Adhaeribacter</taxon>
    </lineage>
</organism>
<evidence type="ECO:0000259" key="9">
    <source>
        <dbReference type="PROSITE" id="PS51186"/>
    </source>
</evidence>
<comment type="catalytic activity">
    <reaction evidence="8">
        <text>kanamycin B + acetyl-CoA = N(6')-acetylkanamycin B + CoA + H(+)</text>
        <dbReference type="Rhea" id="RHEA:16449"/>
        <dbReference type="ChEBI" id="CHEBI:15378"/>
        <dbReference type="ChEBI" id="CHEBI:57287"/>
        <dbReference type="ChEBI" id="CHEBI:57288"/>
        <dbReference type="ChEBI" id="CHEBI:58390"/>
        <dbReference type="ChEBI" id="CHEBI:58549"/>
        <dbReference type="EC" id="2.3.1.82"/>
    </reaction>
</comment>
<dbReference type="GO" id="GO:0046677">
    <property type="term" value="P:response to antibiotic"/>
    <property type="evidence" value="ECO:0007669"/>
    <property type="project" value="UniProtKB-KW"/>
</dbReference>
<evidence type="ECO:0000256" key="5">
    <source>
        <dbReference type="ARBA" id="ARBA00023251"/>
    </source>
</evidence>
<dbReference type="InterPro" id="IPR016181">
    <property type="entry name" value="Acyl_CoA_acyltransferase"/>
</dbReference>
<evidence type="ECO:0000256" key="8">
    <source>
        <dbReference type="ARBA" id="ARBA00048923"/>
    </source>
</evidence>
<dbReference type="OrthoDB" id="3216107at2"/>
<dbReference type="Pfam" id="PF00583">
    <property type="entry name" value="Acetyltransf_1"/>
    <property type="match status" value="1"/>
</dbReference>
<keyword evidence="6" id="KW-0012">Acyltransferase</keyword>
<evidence type="ECO:0000256" key="7">
    <source>
        <dbReference type="ARBA" id="ARBA00029660"/>
    </source>
</evidence>
<dbReference type="PANTHER" id="PTHR43072">
    <property type="entry name" value="N-ACETYLTRANSFERASE"/>
    <property type="match status" value="1"/>
</dbReference>
<dbReference type="PANTHER" id="PTHR43072:SF60">
    <property type="entry name" value="L-2,4-DIAMINOBUTYRIC ACID ACETYLTRANSFERASE"/>
    <property type="match status" value="1"/>
</dbReference>
<dbReference type="NCBIfam" id="NF043067">
    <property type="entry name" value="AAC_6p_group_E"/>
    <property type="match status" value="1"/>
</dbReference>
<protein>
    <recommendedName>
        <fullName evidence="3">Aminoglycoside N(6')-acetyltransferase type 1</fullName>
        <ecNumber evidence="2">2.3.1.82</ecNumber>
    </recommendedName>
    <alternativeName>
        <fullName evidence="7">Aminoglycoside resistance protein</fullName>
    </alternativeName>
</protein>
<dbReference type="GO" id="GO:0047663">
    <property type="term" value="F:aminoglycoside 6'-N-acetyltransferase activity"/>
    <property type="evidence" value="ECO:0007669"/>
    <property type="project" value="UniProtKB-EC"/>
</dbReference>
<keyword evidence="4 10" id="KW-0808">Transferase</keyword>
<name>A0A2T2YER2_9BACT</name>
<accession>A0A2T2YER2</accession>
<dbReference type="EMBL" id="PYFT01000001">
    <property type="protein sequence ID" value="PSR54005.1"/>
    <property type="molecule type" value="Genomic_DNA"/>
</dbReference>
<keyword evidence="5" id="KW-0046">Antibiotic resistance</keyword>
<dbReference type="CDD" id="cd04301">
    <property type="entry name" value="NAT_SF"/>
    <property type="match status" value="1"/>
</dbReference>
<evidence type="ECO:0000256" key="2">
    <source>
        <dbReference type="ARBA" id="ARBA00012888"/>
    </source>
</evidence>